<dbReference type="Proteomes" id="UP000026915">
    <property type="component" value="Chromosome 5"/>
</dbReference>
<dbReference type="Gramene" id="EOY08291">
    <property type="protein sequence ID" value="EOY08291"/>
    <property type="gene ID" value="TCM_022626"/>
</dbReference>
<dbReference type="InParanoid" id="A0A061EU06"/>
<reference evidence="2 3" key="1">
    <citation type="journal article" date="2013" name="Genome Biol.">
        <title>The genome sequence of the most widely cultivated cacao type and its use to identify candidate genes regulating pod color.</title>
        <authorList>
            <person name="Motamayor J.C."/>
            <person name="Mockaitis K."/>
            <person name="Schmutz J."/>
            <person name="Haiminen N."/>
            <person name="Iii D.L."/>
            <person name="Cornejo O."/>
            <person name="Findley S.D."/>
            <person name="Zheng P."/>
            <person name="Utro F."/>
            <person name="Royaert S."/>
            <person name="Saski C."/>
            <person name="Jenkins J."/>
            <person name="Podicheti R."/>
            <person name="Zhao M."/>
            <person name="Scheffler B.E."/>
            <person name="Stack J.C."/>
            <person name="Feltus F.A."/>
            <person name="Mustiga G.M."/>
            <person name="Amores F."/>
            <person name="Phillips W."/>
            <person name="Marelli J.P."/>
            <person name="May G.D."/>
            <person name="Shapiro H."/>
            <person name="Ma J."/>
            <person name="Bustamante C.D."/>
            <person name="Schnell R.J."/>
            <person name="Main D."/>
            <person name="Gilbert D."/>
            <person name="Parida L."/>
            <person name="Kuhn D.N."/>
        </authorList>
    </citation>
    <scope>NUCLEOTIDE SEQUENCE [LARGE SCALE GENOMIC DNA]</scope>
    <source>
        <strain evidence="3">cv. Matina 1-6</strain>
    </source>
</reference>
<accession>A0A061EU06</accession>
<proteinExistence type="predicted"/>
<name>A0A061EU06_THECC</name>
<gene>
    <name evidence="2" type="ORF">TCM_022626</name>
</gene>
<protein>
    <submittedName>
        <fullName evidence="2">Uncharacterized protein</fullName>
    </submittedName>
</protein>
<evidence type="ECO:0000313" key="2">
    <source>
        <dbReference type="EMBL" id="EOY08291.1"/>
    </source>
</evidence>
<evidence type="ECO:0000313" key="3">
    <source>
        <dbReference type="Proteomes" id="UP000026915"/>
    </source>
</evidence>
<feature type="region of interest" description="Disordered" evidence="1">
    <location>
        <begin position="187"/>
        <end position="213"/>
    </location>
</feature>
<feature type="region of interest" description="Disordered" evidence="1">
    <location>
        <begin position="25"/>
        <end position="51"/>
    </location>
</feature>
<dbReference type="AlphaFoldDB" id="A0A061EU06"/>
<sequence length="213" mass="24118">MKGEKLKLIKESINQLKEGKEYMKLLKGKPTTPSAKTPLTPPSKANEPPVSNEMMLNLLVRIDEKLTEQAERDRKLEEKILKIEEMYQNIETSLLKEKEKDMDIETPATTSFKGKVATEIPSSSAEMIATKEFKPHTSDLEVGIEKESADINPFKVFTPALENEKQGDKIANEVEVEVDVEKDINTEIEQEKKSEAKQEKVTEAEQEENEAKA</sequence>
<evidence type="ECO:0000256" key="1">
    <source>
        <dbReference type="SAM" id="MobiDB-lite"/>
    </source>
</evidence>
<dbReference type="HOGENOM" id="CLU_1296374_0_0_1"/>
<keyword evidence="3" id="KW-1185">Reference proteome</keyword>
<organism evidence="2 3">
    <name type="scientific">Theobroma cacao</name>
    <name type="common">Cacao</name>
    <name type="synonym">Cocoa</name>
    <dbReference type="NCBI Taxonomy" id="3641"/>
    <lineage>
        <taxon>Eukaryota</taxon>
        <taxon>Viridiplantae</taxon>
        <taxon>Streptophyta</taxon>
        <taxon>Embryophyta</taxon>
        <taxon>Tracheophyta</taxon>
        <taxon>Spermatophyta</taxon>
        <taxon>Magnoliopsida</taxon>
        <taxon>eudicotyledons</taxon>
        <taxon>Gunneridae</taxon>
        <taxon>Pentapetalae</taxon>
        <taxon>rosids</taxon>
        <taxon>malvids</taxon>
        <taxon>Malvales</taxon>
        <taxon>Malvaceae</taxon>
        <taxon>Byttnerioideae</taxon>
        <taxon>Theobroma</taxon>
    </lineage>
</organism>
<dbReference type="EMBL" id="CM001883">
    <property type="protein sequence ID" value="EOY08291.1"/>
    <property type="molecule type" value="Genomic_DNA"/>
</dbReference>